<dbReference type="Pfam" id="PF00107">
    <property type="entry name" value="ADH_zinc_N"/>
    <property type="match status" value="1"/>
</dbReference>
<dbReference type="OMA" id="KNSAKRV"/>
<evidence type="ECO:0000313" key="3">
    <source>
        <dbReference type="Proteomes" id="UP000184267"/>
    </source>
</evidence>
<dbReference type="AlphaFoldDB" id="A0A1M2VMG6"/>
<keyword evidence="3" id="KW-1185">Reference proteome</keyword>
<dbReference type="PANTHER" id="PTHR45348">
    <property type="entry name" value="HYPOTHETICAL OXIDOREDUCTASE (EUROFUNG)"/>
    <property type="match status" value="1"/>
</dbReference>
<dbReference type="InterPro" id="IPR013149">
    <property type="entry name" value="ADH-like_C"/>
</dbReference>
<reference evidence="2 3" key="1">
    <citation type="submission" date="2016-10" db="EMBL/GenBank/DDBJ databases">
        <title>Genome sequence of the basidiomycete white-rot fungus Trametes pubescens.</title>
        <authorList>
            <person name="Makela M.R."/>
            <person name="Granchi Z."/>
            <person name="Peng M."/>
            <person name="De Vries R.P."/>
            <person name="Grigoriev I."/>
            <person name="Riley R."/>
            <person name="Hilden K."/>
        </authorList>
    </citation>
    <scope>NUCLEOTIDE SEQUENCE [LARGE SCALE GENOMIC DNA]</scope>
    <source>
        <strain evidence="2 3">FBCC735</strain>
    </source>
</reference>
<dbReference type="InterPro" id="IPR020843">
    <property type="entry name" value="ER"/>
</dbReference>
<dbReference type="CDD" id="cd08249">
    <property type="entry name" value="enoyl_reductase_like"/>
    <property type="match status" value="1"/>
</dbReference>
<proteinExistence type="predicted"/>
<dbReference type="InterPro" id="IPR013154">
    <property type="entry name" value="ADH-like_N"/>
</dbReference>
<protein>
    <submittedName>
        <fullName evidence="2">Enoyl reductase LovC</fullName>
    </submittedName>
</protein>
<dbReference type="Gene3D" id="3.40.50.720">
    <property type="entry name" value="NAD(P)-binding Rossmann-like Domain"/>
    <property type="match status" value="1"/>
</dbReference>
<dbReference type="PANTHER" id="PTHR45348:SF2">
    <property type="entry name" value="ZINC-TYPE ALCOHOL DEHYDROGENASE-LIKE PROTEIN C2E1P3.01"/>
    <property type="match status" value="1"/>
</dbReference>
<dbReference type="SUPFAM" id="SSF51735">
    <property type="entry name" value="NAD(P)-binding Rossmann-fold domains"/>
    <property type="match status" value="1"/>
</dbReference>
<dbReference type="InterPro" id="IPR047122">
    <property type="entry name" value="Trans-enoyl_RdTase-like"/>
</dbReference>
<feature type="domain" description="Enoyl reductase (ER)" evidence="1">
    <location>
        <begin position="15"/>
        <end position="350"/>
    </location>
</feature>
<name>A0A1M2VMG6_TRAPU</name>
<evidence type="ECO:0000313" key="2">
    <source>
        <dbReference type="EMBL" id="OJT08732.1"/>
    </source>
</evidence>
<dbReference type="Pfam" id="PF08240">
    <property type="entry name" value="ADH_N"/>
    <property type="match status" value="1"/>
</dbReference>
<comment type="caution">
    <text evidence="2">The sequence shown here is derived from an EMBL/GenBank/DDBJ whole genome shotgun (WGS) entry which is preliminary data.</text>
</comment>
<dbReference type="Proteomes" id="UP000184267">
    <property type="component" value="Unassembled WGS sequence"/>
</dbReference>
<dbReference type="SMART" id="SM00829">
    <property type="entry name" value="PKS_ER"/>
    <property type="match status" value="1"/>
</dbReference>
<dbReference type="GO" id="GO:0016651">
    <property type="term" value="F:oxidoreductase activity, acting on NAD(P)H"/>
    <property type="evidence" value="ECO:0007669"/>
    <property type="project" value="InterPro"/>
</dbReference>
<accession>A0A1M2VMG6</accession>
<dbReference type="EMBL" id="MNAD01001018">
    <property type="protein sequence ID" value="OJT08732.1"/>
    <property type="molecule type" value="Genomic_DNA"/>
</dbReference>
<dbReference type="SUPFAM" id="SSF50129">
    <property type="entry name" value="GroES-like"/>
    <property type="match status" value="1"/>
</dbReference>
<dbReference type="InterPro" id="IPR011032">
    <property type="entry name" value="GroES-like_sf"/>
</dbReference>
<dbReference type="InterPro" id="IPR036291">
    <property type="entry name" value="NAD(P)-bd_dom_sf"/>
</dbReference>
<evidence type="ECO:0000259" key="1">
    <source>
        <dbReference type="SMART" id="SM00829"/>
    </source>
</evidence>
<dbReference type="OrthoDB" id="3233595at2759"/>
<sequence>MPSQQKALVLETKFGSLEIKDIDVPKPGPDVVLLRVEAAALNPADWKIHVLGALIETYPCILGSDAAGTIEAVGANVQGFAVGDRVLAQGWYDLPTRAIQGTFQQFALAPVSNITKMPSNLSFEAASTIPSGVATAAFPLYNEAEGALSAKLPPPWEERGRGKLAGKPFFVLGGASSMGQFALQFARLSGFSPIITTASLHNTELLKSLGATHVLDRKLSPEALSKEARAIAGGYFDVVYDAISLPDTLEAAYNATAPNGDLIVVLQTPIPGAEKNSAKRVHMAHGVFGAEINHAVGKSLREKLPALLESCAIKNYQPNPVEVLSGGLRGVAGGLDRLRNNQVSGMKLVVKPQGTV</sequence>
<organism evidence="2 3">
    <name type="scientific">Trametes pubescens</name>
    <name type="common">White-rot fungus</name>
    <dbReference type="NCBI Taxonomy" id="154538"/>
    <lineage>
        <taxon>Eukaryota</taxon>
        <taxon>Fungi</taxon>
        <taxon>Dikarya</taxon>
        <taxon>Basidiomycota</taxon>
        <taxon>Agaricomycotina</taxon>
        <taxon>Agaricomycetes</taxon>
        <taxon>Polyporales</taxon>
        <taxon>Polyporaceae</taxon>
        <taxon>Trametes</taxon>
    </lineage>
</organism>
<gene>
    <name evidence="2" type="ORF">TRAPUB_342</name>
</gene>
<dbReference type="Gene3D" id="3.90.180.10">
    <property type="entry name" value="Medium-chain alcohol dehydrogenases, catalytic domain"/>
    <property type="match status" value="1"/>
</dbReference>
<dbReference type="STRING" id="154538.A0A1M2VMG6"/>